<accession>A0A518DTH5</accession>
<dbReference type="CDD" id="cd03143">
    <property type="entry name" value="A4_beta-galactosidase_middle_domain"/>
    <property type="match status" value="1"/>
</dbReference>
<reference evidence="2 3" key="1">
    <citation type="submission" date="2019-02" db="EMBL/GenBank/DDBJ databases">
        <title>Deep-cultivation of Planctomycetes and their phenomic and genomic characterization uncovers novel biology.</title>
        <authorList>
            <person name="Wiegand S."/>
            <person name="Jogler M."/>
            <person name="Boedeker C."/>
            <person name="Pinto D."/>
            <person name="Vollmers J."/>
            <person name="Rivas-Marin E."/>
            <person name="Kohn T."/>
            <person name="Peeters S.H."/>
            <person name="Heuer A."/>
            <person name="Rast P."/>
            <person name="Oberbeckmann S."/>
            <person name="Bunk B."/>
            <person name="Jeske O."/>
            <person name="Meyerdierks A."/>
            <person name="Storesund J.E."/>
            <person name="Kallscheuer N."/>
            <person name="Luecker S."/>
            <person name="Lage O.M."/>
            <person name="Pohl T."/>
            <person name="Merkel B.J."/>
            <person name="Hornburger P."/>
            <person name="Mueller R.-W."/>
            <person name="Bruemmer F."/>
            <person name="Labrenz M."/>
            <person name="Spormann A.M."/>
            <person name="Op den Camp H."/>
            <person name="Overmann J."/>
            <person name="Amann R."/>
            <person name="Jetten M.S.M."/>
            <person name="Mascher T."/>
            <person name="Medema M.H."/>
            <person name="Devos D.P."/>
            <person name="Kaster A.-K."/>
            <person name="Ovreas L."/>
            <person name="Rohde M."/>
            <person name="Galperin M.Y."/>
            <person name="Jogler C."/>
        </authorList>
    </citation>
    <scope>NUCLEOTIDE SEQUENCE [LARGE SCALE GENOMIC DNA]</scope>
    <source>
        <strain evidence="2 3">Pla85_3_4</strain>
    </source>
</reference>
<sequence length="1030" mass="115101" precursor="true">MTLLDTAMKFLVPFSYVCLSLFACLPLAAQEPAPAPVVVVAEGERFQPAAGEAGWQVMHQDQSYATQNFGAMWVTHGGLVGAPAASKEAVAVQKVTIPANGSYRVWSKYQSPPYYNFVHRVEVWQGNRKVFSHDYGKVDALRMYSFCGASTYNLPPQKQLWFPWGVDHDAAEAPKNAAQLKAGPAEIRLITVDNPEPAGDRYVDFVLLTSSTEDTCIGWEKHGQAKSPFIYEAIRSTPLYFRFKNTARTPVKAKLFTHFGHFTWHCAPKHGLVPEAAVSPGAWSPWVNINQVVELLTDEGLQVTLVDGELDSKAARTTPAAVGGSVLVPVQVALDSAGRQVLGELDVPNGETIHFPIDITWNKEKTLRLSRDIAADLIAQSKTEWRKAFPTKPKLIPFYGGFDRGGQPWALALKDALGYNTQLPAPYQTLKVDGYHQHLRNEQAIKDYAAQLGAQKGSFRVCSFGDEITIGGVKLDDPQYLEPFRAWLQKHRLTREDLGVDPRQATPGGNARLQWYGRLFGAEQRFEKYRQLTAVAKQAFGPQVLTGANFSPHHGVMYYGDQLQWIDAFKHQAMSMFWAEDYLFFVPELPQTISFMFARMRSATKYHNLPIHMYIMPHSPGQPADYFRRNSLLAIGAGAKHIDHFWVGPQENYSENYVSWQYPEMFQAIFESTYDTAAVESLLDGAQPRRARVAVVTGKATALNEDHAAVNTAADRFLRMSHLAGKPVQNICRKDQQLIYLALRQAQYQVDLITEDDIVESKNLDQYRAIYFAGEWVNDKAVPRLEKWVTDGGVLYASTGLGHLNQYNEPEQSLLNLLGVKAGAPKKNLYHHRPLLELPLADAITESHPDDLPLQAIAFQQGMQPTSPETRVLVRWKDGSAAVTERPLGRGKAYAVGSAMGAAFWKTALRPVPWARGGEVNLYNPTDFDPAAWKIMNLGVEAAFLDREATSSVTGVESLLLDNKQGTLLTLVNWTNNDELPALNMEVKSAFAPREVFSIRHQKPLDFTYERGKVRFQTDLPEADFIMLKK</sequence>
<dbReference type="EMBL" id="CP036433">
    <property type="protein sequence ID" value="QDU95140.1"/>
    <property type="molecule type" value="Genomic_DNA"/>
</dbReference>
<evidence type="ECO:0000313" key="2">
    <source>
        <dbReference type="EMBL" id="QDU95140.1"/>
    </source>
</evidence>
<evidence type="ECO:0000313" key="3">
    <source>
        <dbReference type="Proteomes" id="UP000317648"/>
    </source>
</evidence>
<evidence type="ECO:0000256" key="1">
    <source>
        <dbReference type="SAM" id="SignalP"/>
    </source>
</evidence>
<dbReference type="SUPFAM" id="SSF52317">
    <property type="entry name" value="Class I glutamine amidotransferase-like"/>
    <property type="match status" value="1"/>
</dbReference>
<gene>
    <name evidence="2" type="ORF">Pla8534_29520</name>
</gene>
<proteinExistence type="predicted"/>
<dbReference type="Proteomes" id="UP000317648">
    <property type="component" value="Chromosome"/>
</dbReference>
<protein>
    <recommendedName>
        <fullName evidence="4">Glycoside hydrolase family 42 N-terminal domain-containing protein</fullName>
    </recommendedName>
</protein>
<keyword evidence="1" id="KW-0732">Signal</keyword>
<dbReference type="AlphaFoldDB" id="A0A518DTH5"/>
<name>A0A518DTH5_9BACT</name>
<keyword evidence="3" id="KW-1185">Reference proteome</keyword>
<organism evidence="2 3">
    <name type="scientific">Lignipirellula cremea</name>
    <dbReference type="NCBI Taxonomy" id="2528010"/>
    <lineage>
        <taxon>Bacteria</taxon>
        <taxon>Pseudomonadati</taxon>
        <taxon>Planctomycetota</taxon>
        <taxon>Planctomycetia</taxon>
        <taxon>Pirellulales</taxon>
        <taxon>Pirellulaceae</taxon>
        <taxon>Lignipirellula</taxon>
    </lineage>
</organism>
<feature type="signal peptide" evidence="1">
    <location>
        <begin position="1"/>
        <end position="29"/>
    </location>
</feature>
<feature type="chain" id="PRO_5021818425" description="Glycoside hydrolase family 42 N-terminal domain-containing protein" evidence="1">
    <location>
        <begin position="30"/>
        <end position="1030"/>
    </location>
</feature>
<dbReference type="Gene3D" id="3.40.50.880">
    <property type="match status" value="1"/>
</dbReference>
<evidence type="ECO:0008006" key="4">
    <source>
        <dbReference type="Google" id="ProtNLM"/>
    </source>
</evidence>
<dbReference type="InterPro" id="IPR029062">
    <property type="entry name" value="Class_I_gatase-like"/>
</dbReference>
<dbReference type="KEGG" id="lcre:Pla8534_29520"/>